<keyword evidence="1" id="KW-0677">Repeat</keyword>
<dbReference type="Gene3D" id="3.40.50.300">
    <property type="entry name" value="P-loop containing nucleotide triphosphate hydrolases"/>
    <property type="match status" value="1"/>
</dbReference>
<dbReference type="OrthoDB" id="1577640at2759"/>
<name>A0A8T8XEV3_ASPJA</name>
<dbReference type="GeneID" id="37176927"/>
<evidence type="ECO:0000313" key="4">
    <source>
        <dbReference type="Proteomes" id="UP000249497"/>
    </source>
</evidence>
<protein>
    <recommendedName>
        <fullName evidence="2">Nephrocystin 3-like N-terminal domain-containing protein</fullName>
    </recommendedName>
</protein>
<dbReference type="PANTHER" id="PTHR10039">
    <property type="entry name" value="AMELOGENIN"/>
    <property type="match status" value="1"/>
</dbReference>
<reference evidence="3 4" key="1">
    <citation type="submission" date="2018-02" db="EMBL/GenBank/DDBJ databases">
        <title>The genomes of Aspergillus section Nigri reveals drivers in fungal speciation.</title>
        <authorList>
            <consortium name="DOE Joint Genome Institute"/>
            <person name="Vesth T.C."/>
            <person name="Nybo J."/>
            <person name="Theobald S."/>
            <person name="Brandl J."/>
            <person name="Frisvad J.C."/>
            <person name="Nielsen K.F."/>
            <person name="Lyhne E.K."/>
            <person name="Kogle M.E."/>
            <person name="Kuo A."/>
            <person name="Riley R."/>
            <person name="Clum A."/>
            <person name="Nolan M."/>
            <person name="Lipzen A."/>
            <person name="Salamov A."/>
            <person name="Henrissat B."/>
            <person name="Wiebenga A."/>
            <person name="De vries R.P."/>
            <person name="Grigoriev I.V."/>
            <person name="Mortensen U.H."/>
            <person name="Andersen M.R."/>
            <person name="Baker S.E."/>
        </authorList>
    </citation>
    <scope>NUCLEOTIDE SEQUENCE [LARGE SCALE GENOMIC DNA]</scope>
    <source>
        <strain evidence="3 4">CBS 114.51</strain>
    </source>
</reference>
<feature type="domain" description="Nephrocystin 3-like N-terminal" evidence="2">
    <location>
        <begin position="114"/>
        <end position="202"/>
    </location>
</feature>
<evidence type="ECO:0000256" key="1">
    <source>
        <dbReference type="ARBA" id="ARBA00022737"/>
    </source>
</evidence>
<sequence>MGSVNNSVENHGNNSGFWVGINHGHIHLASEKLPVAADAAFNAHGNDHLGCLPGTRTEILDAINKWAKSTSRESIFCWVTGGAGTGKSSIASEAARTLDKEGLLGASFFFKRVSELKPLLANAIEENPDIAERSLKEQWERLCLRPLLALEHDRTIARVVVIDALDECDSEIHRDDLTTILQLLPQVQQAKSLLLRFVLTGRPERSIGLALGKTEPYLYRVNLNNVHQQAIDRDIFTFLEHRLSEIRAQHQLDNGWPGNEALNWLLDRARPLFIAAVTLCRFIGDTNWDPEERLEAVLEDQTHYVSKLDEVYLPVLRQIT</sequence>
<evidence type="ECO:0000313" key="3">
    <source>
        <dbReference type="EMBL" id="RAH86847.1"/>
    </source>
</evidence>
<dbReference type="InterPro" id="IPR056884">
    <property type="entry name" value="NPHP3-like_N"/>
</dbReference>
<dbReference type="Proteomes" id="UP000249497">
    <property type="component" value="Unassembled WGS sequence"/>
</dbReference>
<accession>A0A8T8XEV3</accession>
<keyword evidence="4" id="KW-1185">Reference proteome</keyword>
<evidence type="ECO:0000259" key="2">
    <source>
        <dbReference type="Pfam" id="PF24883"/>
    </source>
</evidence>
<dbReference type="InterPro" id="IPR027417">
    <property type="entry name" value="P-loop_NTPase"/>
</dbReference>
<gene>
    <name evidence="3" type="ORF">BO86DRAFT_394643</name>
</gene>
<proteinExistence type="predicted"/>
<dbReference type="EMBL" id="KZ824771">
    <property type="protein sequence ID" value="RAH86847.1"/>
    <property type="molecule type" value="Genomic_DNA"/>
</dbReference>
<dbReference type="RefSeq" id="XP_025532741.1">
    <property type="nucleotide sequence ID" value="XM_025673235.1"/>
</dbReference>
<organism evidence="3 4">
    <name type="scientific">Aspergillus japonicus CBS 114.51</name>
    <dbReference type="NCBI Taxonomy" id="1448312"/>
    <lineage>
        <taxon>Eukaryota</taxon>
        <taxon>Fungi</taxon>
        <taxon>Dikarya</taxon>
        <taxon>Ascomycota</taxon>
        <taxon>Pezizomycotina</taxon>
        <taxon>Eurotiomycetes</taxon>
        <taxon>Eurotiomycetidae</taxon>
        <taxon>Eurotiales</taxon>
        <taxon>Aspergillaceae</taxon>
        <taxon>Aspergillus</taxon>
        <taxon>Aspergillus subgen. Circumdati</taxon>
    </lineage>
</organism>
<dbReference type="Pfam" id="PF24883">
    <property type="entry name" value="NPHP3_N"/>
    <property type="match status" value="1"/>
</dbReference>
<dbReference type="AlphaFoldDB" id="A0A8T8XEV3"/>
<dbReference type="PANTHER" id="PTHR10039:SF14">
    <property type="entry name" value="NACHT DOMAIN-CONTAINING PROTEIN"/>
    <property type="match status" value="1"/>
</dbReference>
<dbReference type="SUPFAM" id="SSF52540">
    <property type="entry name" value="P-loop containing nucleoside triphosphate hydrolases"/>
    <property type="match status" value="1"/>
</dbReference>